<dbReference type="EMBL" id="JAPDDS010000005">
    <property type="protein sequence ID" value="MCW1885113.1"/>
    <property type="molecule type" value="Genomic_DNA"/>
</dbReference>
<feature type="domain" description="4Fe-4S ferredoxin-type" evidence="9">
    <location>
        <begin position="165"/>
        <end position="197"/>
    </location>
</feature>
<sequence>MSPADAIKQLARETGFDDCRIAVARVATHADAFRDWIDDGCHGEMAWMERTPERRCDPREVLPGCKAVVCLALNYYPGRSAGEGYRIARYAWNDDYHDIIEKMLRRMDEGMQALGGTQRYYVDTGPVLERDFASDAGLGWNGKSTVQIHREIGTWFFLAELLTTLDLPADAPFGDHCGKCTRCIDACPTQAITAPRRVDARRCVSYLTIEHKGPIPEEFREAIGDRLYGCDACLEVCPWNRFARESREARFHAREAVFAMKTRDFLALDDEAFRTLFAKSPIKRIKRPRFLRNACVVLGNTGDANDVPALEKAAADPDPLISEHALWALGMIRRRLAEIPPEN</sequence>
<gene>
    <name evidence="10" type="primary">queG</name>
    <name evidence="10" type="ORF">OKA04_10270</name>
</gene>
<dbReference type="InterPro" id="IPR011989">
    <property type="entry name" value="ARM-like"/>
</dbReference>
<name>A0ABT3FNG1_9BACT</name>
<dbReference type="Gene3D" id="3.30.70.20">
    <property type="match status" value="1"/>
</dbReference>
<evidence type="ECO:0000256" key="1">
    <source>
        <dbReference type="ARBA" id="ARBA00022485"/>
    </source>
</evidence>
<dbReference type="InterPro" id="IPR004453">
    <property type="entry name" value="QueG"/>
</dbReference>
<dbReference type="Proteomes" id="UP001207930">
    <property type="component" value="Unassembled WGS sequence"/>
</dbReference>
<dbReference type="GO" id="GO:0052693">
    <property type="term" value="F:epoxyqueuosine reductase activity"/>
    <property type="evidence" value="ECO:0007669"/>
    <property type="project" value="UniProtKB-EC"/>
</dbReference>
<dbReference type="SUPFAM" id="SSF48371">
    <property type="entry name" value="ARM repeat"/>
    <property type="match status" value="1"/>
</dbReference>
<keyword evidence="6 10" id="KW-0560">Oxidoreductase</keyword>
<reference evidence="10 11" key="1">
    <citation type="submission" date="2022-10" db="EMBL/GenBank/DDBJ databases">
        <title>Luteolibacter flavescens strain MCCC 1K03193, whole genome shotgun sequencing project.</title>
        <authorList>
            <person name="Zhao G."/>
            <person name="Shen L."/>
        </authorList>
    </citation>
    <scope>NUCLEOTIDE SEQUENCE [LARGE SCALE GENOMIC DNA]</scope>
    <source>
        <strain evidence="10 11">MCCC 1K03193</strain>
    </source>
</reference>
<keyword evidence="5" id="KW-0671">Queuosine biosynthesis</keyword>
<dbReference type="Gene3D" id="1.25.10.10">
    <property type="entry name" value="Leucine-rich Repeat Variant"/>
    <property type="match status" value="1"/>
</dbReference>
<evidence type="ECO:0000256" key="4">
    <source>
        <dbReference type="ARBA" id="ARBA00022723"/>
    </source>
</evidence>
<dbReference type="InterPro" id="IPR017900">
    <property type="entry name" value="4Fe4S_Fe_S_CS"/>
</dbReference>
<dbReference type="Pfam" id="PF08331">
    <property type="entry name" value="QueG_DUF1730"/>
    <property type="match status" value="1"/>
</dbReference>
<evidence type="ECO:0000256" key="5">
    <source>
        <dbReference type="ARBA" id="ARBA00022785"/>
    </source>
</evidence>
<keyword evidence="1" id="KW-0004">4Fe-4S</keyword>
<dbReference type="EC" id="1.17.99.6" evidence="10"/>
<protein>
    <submittedName>
        <fullName evidence="10">tRNA epoxyqueuosine(34) reductase QueG</fullName>
        <ecNumber evidence="10">1.17.99.6</ecNumber>
    </submittedName>
</protein>
<dbReference type="InterPro" id="IPR017896">
    <property type="entry name" value="4Fe4S_Fe-S-bd"/>
</dbReference>
<comment type="caution">
    <text evidence="10">The sequence shown here is derived from an EMBL/GenBank/DDBJ whole genome shotgun (WGS) entry which is preliminary data.</text>
</comment>
<dbReference type="InterPro" id="IPR013542">
    <property type="entry name" value="QueG_DUF1730"/>
</dbReference>
<dbReference type="SUPFAM" id="SSF46548">
    <property type="entry name" value="alpha-helical ferredoxin"/>
    <property type="match status" value="1"/>
</dbReference>
<keyword evidence="11" id="KW-1185">Reference proteome</keyword>
<dbReference type="PROSITE" id="PS00198">
    <property type="entry name" value="4FE4S_FER_1"/>
    <property type="match status" value="1"/>
</dbReference>
<evidence type="ECO:0000256" key="3">
    <source>
        <dbReference type="ARBA" id="ARBA00022694"/>
    </source>
</evidence>
<keyword evidence="4" id="KW-0479">Metal-binding</keyword>
<evidence type="ECO:0000256" key="2">
    <source>
        <dbReference type="ARBA" id="ARBA00022490"/>
    </source>
</evidence>
<dbReference type="PROSITE" id="PS51379">
    <property type="entry name" value="4FE4S_FER_2"/>
    <property type="match status" value="1"/>
</dbReference>
<dbReference type="Pfam" id="PF13484">
    <property type="entry name" value="Fer4_16"/>
    <property type="match status" value="1"/>
</dbReference>
<keyword evidence="2" id="KW-0963">Cytoplasm</keyword>
<dbReference type="NCBIfam" id="TIGR00276">
    <property type="entry name" value="tRNA epoxyqueuosine(34) reductase QueG"/>
    <property type="match status" value="1"/>
</dbReference>
<keyword evidence="8" id="KW-0411">Iron-sulfur</keyword>
<evidence type="ECO:0000256" key="7">
    <source>
        <dbReference type="ARBA" id="ARBA00023004"/>
    </source>
</evidence>
<dbReference type="PANTHER" id="PTHR30002:SF4">
    <property type="entry name" value="EPOXYQUEUOSINE REDUCTASE"/>
    <property type="match status" value="1"/>
</dbReference>
<organism evidence="10 11">
    <name type="scientific">Luteolibacter flavescens</name>
    <dbReference type="NCBI Taxonomy" id="1859460"/>
    <lineage>
        <taxon>Bacteria</taxon>
        <taxon>Pseudomonadati</taxon>
        <taxon>Verrucomicrobiota</taxon>
        <taxon>Verrucomicrobiia</taxon>
        <taxon>Verrucomicrobiales</taxon>
        <taxon>Verrucomicrobiaceae</taxon>
        <taxon>Luteolibacter</taxon>
    </lineage>
</organism>
<dbReference type="InterPro" id="IPR016024">
    <property type="entry name" value="ARM-type_fold"/>
</dbReference>
<proteinExistence type="predicted"/>
<evidence type="ECO:0000259" key="9">
    <source>
        <dbReference type="PROSITE" id="PS51379"/>
    </source>
</evidence>
<keyword evidence="3" id="KW-0819">tRNA processing</keyword>
<accession>A0ABT3FNG1</accession>
<dbReference type="RefSeq" id="WP_264501071.1">
    <property type="nucleotide sequence ID" value="NZ_JAPDDS010000005.1"/>
</dbReference>
<dbReference type="PANTHER" id="PTHR30002">
    <property type="entry name" value="EPOXYQUEUOSINE REDUCTASE"/>
    <property type="match status" value="1"/>
</dbReference>
<evidence type="ECO:0000313" key="10">
    <source>
        <dbReference type="EMBL" id="MCW1885113.1"/>
    </source>
</evidence>
<evidence type="ECO:0000313" key="11">
    <source>
        <dbReference type="Proteomes" id="UP001207930"/>
    </source>
</evidence>
<keyword evidence="7" id="KW-0408">Iron</keyword>
<evidence type="ECO:0000256" key="8">
    <source>
        <dbReference type="ARBA" id="ARBA00023014"/>
    </source>
</evidence>
<evidence type="ECO:0000256" key="6">
    <source>
        <dbReference type="ARBA" id="ARBA00023002"/>
    </source>
</evidence>